<evidence type="ECO:0000313" key="3">
    <source>
        <dbReference type="EMBL" id="CAH3016715.1"/>
    </source>
</evidence>
<reference evidence="3 4" key="1">
    <citation type="submission" date="2022-05" db="EMBL/GenBank/DDBJ databases">
        <authorList>
            <consortium name="Genoscope - CEA"/>
            <person name="William W."/>
        </authorList>
    </citation>
    <scope>NUCLEOTIDE SEQUENCE [LARGE SCALE GENOMIC DNA]</scope>
</reference>
<evidence type="ECO:0000256" key="2">
    <source>
        <dbReference type="ARBA" id="ARBA00022946"/>
    </source>
</evidence>
<organism evidence="3 4">
    <name type="scientific">Porites evermanni</name>
    <dbReference type="NCBI Taxonomy" id="104178"/>
    <lineage>
        <taxon>Eukaryota</taxon>
        <taxon>Metazoa</taxon>
        <taxon>Cnidaria</taxon>
        <taxon>Anthozoa</taxon>
        <taxon>Hexacorallia</taxon>
        <taxon>Scleractinia</taxon>
        <taxon>Fungiina</taxon>
        <taxon>Poritidae</taxon>
        <taxon>Porites</taxon>
    </lineage>
</organism>
<evidence type="ECO:0000313" key="4">
    <source>
        <dbReference type="Proteomes" id="UP001159427"/>
    </source>
</evidence>
<dbReference type="EMBL" id="CALNXI010000046">
    <property type="protein sequence ID" value="CAH3016715.1"/>
    <property type="molecule type" value="Genomic_DNA"/>
</dbReference>
<proteinExistence type="inferred from homology"/>
<comment type="caution">
    <text evidence="3">The sequence shown here is derived from an EMBL/GenBank/DDBJ whole genome shotgun (WGS) entry which is preliminary data.</text>
</comment>
<dbReference type="Proteomes" id="UP001159427">
    <property type="component" value="Unassembled WGS sequence"/>
</dbReference>
<dbReference type="PANTHER" id="PTHR15437">
    <property type="entry name" value="TRANSCRIPTION TERMINATION FACTOR, MITOCHONDRIAL"/>
    <property type="match status" value="1"/>
</dbReference>
<gene>
    <name evidence="3" type="ORF">PEVE_00031874</name>
</gene>
<dbReference type="Gene3D" id="1.25.70.10">
    <property type="entry name" value="Transcription termination factor 3, mitochondrial"/>
    <property type="match status" value="2"/>
</dbReference>
<dbReference type="Pfam" id="PF02536">
    <property type="entry name" value="mTERF"/>
    <property type="match status" value="1"/>
</dbReference>
<evidence type="ECO:0000256" key="1">
    <source>
        <dbReference type="ARBA" id="ARBA00007692"/>
    </source>
</evidence>
<comment type="similarity">
    <text evidence="1">Belongs to the mTERF family.</text>
</comment>
<accession>A0ABN8LMR3</accession>
<dbReference type="InterPro" id="IPR003690">
    <property type="entry name" value="MTERF"/>
</dbReference>
<protein>
    <submittedName>
        <fullName evidence="3">Uncharacterized protein</fullName>
    </submittedName>
</protein>
<keyword evidence="4" id="KW-1185">Reference proteome</keyword>
<sequence>MAALWWRFIRSEVCSNCTAFASNWRVNRPFLFLRYYSKALDGDKFVGHEIDKLEDGNDNGVLGSHRHMDRREKSTTVSSSLKEYEIPYDENSSLYDYVKKLEESTARGKGTILKSWSRLTRQPKNPNLNVSGGFKTGSLQCLGLTTHLLEERLRFLSQMGIKGKDALIISLEFPAILSWDCPNFSKILKVLLDLNCDIVRLMCRTPFVFGLEYARVTENIQRLTNAGVEYMIIGKLVSQHPLILSFPLRDDSLDLIKLLLDCHKKLKCDDVIIEENVNEEKAVLDLLLQPLEKSQEQVNLQDKFKQVISFLYEMQVSPLIIAAKNPMVFNTDVDTLRTAVEFFTSKPLLLEMEVIQELLTSRSELFVNFDAEVMYDRVQLIYDIVKSPTALYNIIIVQSGFVFEKSNTKMEDIIECLRNLGIGYKEMRGLITLKNFFSLEKQELSEKVEYLLKVDGITMENIQNNPACLLKPLSHLRERVEFLKANKPTVLNDCDLGQIMTTKNKEFASEVCGSSLEHFDKFVEGMTEK</sequence>
<keyword evidence="2" id="KW-0809">Transit peptide</keyword>
<dbReference type="PANTHER" id="PTHR15437:SF6">
    <property type="entry name" value="TRANSCRIPTION TERMINATION FACTOR, MITOCHONDRIAL"/>
    <property type="match status" value="1"/>
</dbReference>
<dbReference type="InterPro" id="IPR038538">
    <property type="entry name" value="MTERF_sf"/>
</dbReference>
<name>A0ABN8LMR3_9CNID</name>